<feature type="compositionally biased region" description="Polar residues" evidence="1">
    <location>
        <begin position="261"/>
        <end position="292"/>
    </location>
</feature>
<accession>A0A8H7WAV3</accession>
<evidence type="ECO:0000256" key="2">
    <source>
        <dbReference type="SAM" id="SignalP"/>
    </source>
</evidence>
<dbReference type="SUPFAM" id="SSF52266">
    <property type="entry name" value="SGNH hydrolase"/>
    <property type="match status" value="1"/>
</dbReference>
<dbReference type="OrthoDB" id="3915838at2759"/>
<protein>
    <recommendedName>
        <fullName evidence="3">SGNH hydrolase-type esterase domain-containing protein</fullName>
    </recommendedName>
</protein>
<dbReference type="PANTHER" id="PTHR30383:SF5">
    <property type="entry name" value="SGNH HYDROLASE-TYPE ESTERASE DOMAIN-CONTAINING PROTEIN"/>
    <property type="match status" value="1"/>
</dbReference>
<sequence>MHVCKLICSAAALAFTVSGSPTTDWFKTQLLGERAAAASTATNTHLKGRDGAQLRILVAGASIASGYKSADGNGFRVQIRDALIAAGNDVQMVGTDGKGSNNAFVGEPGLRIEQVMARLDAAIPKISPPPNIILVQVGANDLGQKFKVGTMQDRISTLVDHVCTAIPGVNVILSTLLPSAKTEAGAVTYNSQLRTVAAAQSKQGRHVYVSDVHSSDFSMADILPLPDGTHPTEAGYVKMAQVYIGTILEIVKSNFAPPPVTSTYSSAPEVKSTSVPEPASTTSTVAPETTSISATPVSETTAATTSSSQAQRQLASTSTTTSTATQIAKELPSSSTTAEKLAASTPGAASTPSASAPAKGNSGSRLGRSSSLITAVIMLAWAVPLFAI</sequence>
<evidence type="ECO:0000256" key="1">
    <source>
        <dbReference type="SAM" id="MobiDB-lite"/>
    </source>
</evidence>
<dbReference type="InterPro" id="IPR036514">
    <property type="entry name" value="SGNH_hydro_sf"/>
</dbReference>
<keyword evidence="5" id="KW-1185">Reference proteome</keyword>
<evidence type="ECO:0000313" key="4">
    <source>
        <dbReference type="EMBL" id="KAG4419069.1"/>
    </source>
</evidence>
<evidence type="ECO:0000259" key="3">
    <source>
        <dbReference type="Pfam" id="PF13472"/>
    </source>
</evidence>
<dbReference type="InterPro" id="IPR013830">
    <property type="entry name" value="SGNH_hydro"/>
</dbReference>
<feature type="chain" id="PRO_5034501529" description="SGNH hydrolase-type esterase domain-containing protein" evidence="2">
    <location>
        <begin position="20"/>
        <end position="388"/>
    </location>
</feature>
<feature type="domain" description="SGNH hydrolase-type esterase" evidence="3">
    <location>
        <begin position="60"/>
        <end position="236"/>
    </location>
</feature>
<dbReference type="GO" id="GO:0004622">
    <property type="term" value="F:phosphatidylcholine lysophospholipase activity"/>
    <property type="evidence" value="ECO:0007669"/>
    <property type="project" value="TreeGrafter"/>
</dbReference>
<dbReference type="Proteomes" id="UP000664132">
    <property type="component" value="Unassembled WGS sequence"/>
</dbReference>
<keyword evidence="2" id="KW-0732">Signal</keyword>
<comment type="caution">
    <text evidence="4">The sequence shown here is derived from an EMBL/GenBank/DDBJ whole genome shotgun (WGS) entry which is preliminary data.</text>
</comment>
<name>A0A8H7WAV3_9HELO</name>
<dbReference type="PANTHER" id="PTHR30383">
    <property type="entry name" value="THIOESTERASE 1/PROTEASE 1/LYSOPHOSPHOLIPASE L1"/>
    <property type="match status" value="1"/>
</dbReference>
<feature type="signal peptide" evidence="2">
    <location>
        <begin position="1"/>
        <end position="19"/>
    </location>
</feature>
<dbReference type="EMBL" id="JAFJYH010000113">
    <property type="protein sequence ID" value="KAG4419069.1"/>
    <property type="molecule type" value="Genomic_DNA"/>
</dbReference>
<proteinExistence type="predicted"/>
<organism evidence="4 5">
    <name type="scientific">Cadophora malorum</name>
    <dbReference type="NCBI Taxonomy" id="108018"/>
    <lineage>
        <taxon>Eukaryota</taxon>
        <taxon>Fungi</taxon>
        <taxon>Dikarya</taxon>
        <taxon>Ascomycota</taxon>
        <taxon>Pezizomycotina</taxon>
        <taxon>Leotiomycetes</taxon>
        <taxon>Helotiales</taxon>
        <taxon>Ploettnerulaceae</taxon>
        <taxon>Cadophora</taxon>
    </lineage>
</organism>
<dbReference type="Pfam" id="PF13472">
    <property type="entry name" value="Lipase_GDSL_2"/>
    <property type="match status" value="1"/>
</dbReference>
<feature type="region of interest" description="Disordered" evidence="1">
    <location>
        <begin position="260"/>
        <end position="367"/>
    </location>
</feature>
<dbReference type="Gene3D" id="3.40.50.1110">
    <property type="entry name" value="SGNH hydrolase"/>
    <property type="match status" value="1"/>
</dbReference>
<feature type="compositionally biased region" description="Low complexity" evidence="1">
    <location>
        <begin position="293"/>
        <end position="328"/>
    </location>
</feature>
<dbReference type="InterPro" id="IPR051532">
    <property type="entry name" value="Ester_Hydrolysis_Enzymes"/>
</dbReference>
<evidence type="ECO:0000313" key="5">
    <source>
        <dbReference type="Proteomes" id="UP000664132"/>
    </source>
</evidence>
<feature type="compositionally biased region" description="Low complexity" evidence="1">
    <location>
        <begin position="342"/>
        <end position="367"/>
    </location>
</feature>
<dbReference type="AlphaFoldDB" id="A0A8H7WAV3"/>
<reference evidence="4" key="1">
    <citation type="submission" date="2021-02" db="EMBL/GenBank/DDBJ databases">
        <title>Genome sequence Cadophora malorum strain M34.</title>
        <authorList>
            <person name="Stefanovic E."/>
            <person name="Vu D."/>
            <person name="Scully C."/>
            <person name="Dijksterhuis J."/>
            <person name="Roader J."/>
            <person name="Houbraken J."/>
        </authorList>
    </citation>
    <scope>NUCLEOTIDE SEQUENCE</scope>
    <source>
        <strain evidence="4">M34</strain>
    </source>
</reference>
<gene>
    <name evidence="4" type="ORF">IFR04_007761</name>
</gene>